<keyword evidence="1" id="KW-0812">Transmembrane</keyword>
<dbReference type="Proteomes" id="UP000039370">
    <property type="component" value="Unassembled WGS sequence"/>
</dbReference>
<gene>
    <name evidence="5" type="ORF">CCAN11_640001</name>
    <name evidence="4" type="ORF">CCAN12_750045</name>
    <name evidence="3" type="ORF">CGC54_07215</name>
    <name evidence="2" type="ORF">CGC56_07435</name>
</gene>
<dbReference type="GeneID" id="69580788"/>
<dbReference type="Proteomes" id="UP000044026">
    <property type="component" value="Unassembled WGS sequence"/>
</dbReference>
<dbReference type="PANTHER" id="PTHR35792:SF1">
    <property type="entry name" value="SLL0268 PROTEIN"/>
    <property type="match status" value="1"/>
</dbReference>
<reference evidence="8 9" key="3">
    <citation type="submission" date="2017-06" db="EMBL/GenBank/DDBJ databases">
        <title>Capnocytophaga spp. assemblies.</title>
        <authorList>
            <person name="Gulvik C.A."/>
        </authorList>
    </citation>
    <scope>NUCLEOTIDE SEQUENCE [LARGE SCALE GENOMIC DNA]</scope>
    <source>
        <strain evidence="9">H3936</strain>
        <strain evidence="8">H5594</strain>
    </source>
</reference>
<evidence type="ECO:0000256" key="1">
    <source>
        <dbReference type="SAM" id="Phobius"/>
    </source>
</evidence>
<sequence length="108" mass="11690">MSKTGNTLLALVTGVAVGVGAGILFAPDKGKETRKKIKKSFDDSTASLKHKLDDLADQVKDKTSELKGSLEDKMENILSKSSYKAEDVITVLEKKLAQLKQANAKLQK</sequence>
<evidence type="ECO:0000313" key="2">
    <source>
        <dbReference type="EMBL" id="ATA92006.1"/>
    </source>
</evidence>
<proteinExistence type="predicted"/>
<accession>A0A0B7IRI8</accession>
<dbReference type="RefSeq" id="WP_013996142.1">
    <property type="nucleotide sequence ID" value="NZ_BOQI01000003.1"/>
</dbReference>
<evidence type="ECO:0000313" key="5">
    <source>
        <dbReference type="EMBL" id="CEN53189.1"/>
    </source>
</evidence>
<reference evidence="2" key="2">
    <citation type="journal article" date="2017" name="Genome Announc.">
        <title>Twelve Complete Reference Genomes of Clinical Isolates in the Capnocytophaga Genus.</title>
        <authorList>
            <person name="Villarma A."/>
            <person name="Gulvik C.A."/>
            <person name="Rowe L.A."/>
            <person name="Sheth M."/>
            <person name="Juieng P."/>
            <person name="Nicholson A.C."/>
            <person name="Loparev V.N."/>
            <person name="McQuiston J.R."/>
        </authorList>
    </citation>
    <scope>NUCLEOTIDE SEQUENCE</scope>
    <source>
        <strain evidence="3">H3936</strain>
        <strain evidence="2">H5594</strain>
    </source>
</reference>
<protein>
    <submittedName>
        <fullName evidence="2">YtxH domain-containing protein</fullName>
    </submittedName>
</protein>
<dbReference type="AlphaFoldDB" id="A0A0B7IRI8"/>
<evidence type="ECO:0000313" key="6">
    <source>
        <dbReference type="Proteomes" id="UP000039370"/>
    </source>
</evidence>
<dbReference type="OMA" id="HKTEEVI"/>
<dbReference type="EMBL" id="CP022388">
    <property type="protein sequence ID" value="ATA92006.1"/>
    <property type="molecule type" value="Genomic_DNA"/>
</dbReference>
<evidence type="ECO:0000313" key="3">
    <source>
        <dbReference type="EMBL" id="ATA94131.1"/>
    </source>
</evidence>
<name>A0A0B7IRI8_9FLAO</name>
<dbReference type="EMBL" id="CP022389">
    <property type="protein sequence ID" value="ATA94131.1"/>
    <property type="molecule type" value="Genomic_DNA"/>
</dbReference>
<dbReference type="Proteomes" id="UP000243136">
    <property type="component" value="Chromosome"/>
</dbReference>
<dbReference type="InterPro" id="IPR052928">
    <property type="entry name" value="Desiccation-related_membrane"/>
</dbReference>
<dbReference type="Proteomes" id="UP000243753">
    <property type="component" value="Chromosome"/>
</dbReference>
<feature type="transmembrane region" description="Helical" evidence="1">
    <location>
        <begin position="6"/>
        <end position="26"/>
    </location>
</feature>
<organism evidence="5 6">
    <name type="scientific">Capnocytophaga canimorsus</name>
    <dbReference type="NCBI Taxonomy" id="28188"/>
    <lineage>
        <taxon>Bacteria</taxon>
        <taxon>Pseudomonadati</taxon>
        <taxon>Bacteroidota</taxon>
        <taxon>Flavobacteriia</taxon>
        <taxon>Flavobacteriales</taxon>
        <taxon>Flavobacteriaceae</taxon>
        <taxon>Capnocytophaga</taxon>
    </lineage>
</organism>
<evidence type="ECO:0000313" key="9">
    <source>
        <dbReference type="Proteomes" id="UP000243753"/>
    </source>
</evidence>
<keyword evidence="1" id="KW-0472">Membrane</keyword>
<dbReference type="EMBL" id="CDOK01000211">
    <property type="protein sequence ID" value="CEN53189.1"/>
    <property type="molecule type" value="Genomic_DNA"/>
</dbReference>
<dbReference type="EMBL" id="CDOE01000073">
    <property type="protein sequence ID" value="CEN39131.1"/>
    <property type="molecule type" value="Genomic_DNA"/>
</dbReference>
<keyword evidence="1" id="KW-1133">Transmembrane helix</keyword>
<evidence type="ECO:0000313" key="7">
    <source>
        <dbReference type="Proteomes" id="UP000044026"/>
    </source>
</evidence>
<reference evidence="6 7" key="1">
    <citation type="submission" date="2015-01" db="EMBL/GenBank/DDBJ databases">
        <authorList>
            <person name="MANFREDI Pablo"/>
        </authorList>
    </citation>
    <scope>NUCLEOTIDE SEQUENCE [LARGE SCALE GENOMIC DNA]</scope>
    <source>
        <strain evidence="5 6">Cc11</strain>
        <strain evidence="4 7">Cc12</strain>
    </source>
</reference>
<evidence type="ECO:0000313" key="4">
    <source>
        <dbReference type="EMBL" id="CEN39131.1"/>
    </source>
</evidence>
<dbReference type="Pfam" id="PF12732">
    <property type="entry name" value="YtxH"/>
    <property type="match status" value="1"/>
</dbReference>
<evidence type="ECO:0000313" key="8">
    <source>
        <dbReference type="Proteomes" id="UP000243136"/>
    </source>
</evidence>
<dbReference type="Gene3D" id="1.20.120.20">
    <property type="entry name" value="Apolipoprotein"/>
    <property type="match status" value="1"/>
</dbReference>
<dbReference type="PANTHER" id="PTHR35792">
    <property type="entry name" value="GENERAL STRESS PROTEIN"/>
    <property type="match status" value="1"/>
</dbReference>
<dbReference type="InterPro" id="IPR024623">
    <property type="entry name" value="YtxH"/>
</dbReference>